<evidence type="ECO:0000256" key="5">
    <source>
        <dbReference type="ARBA" id="ARBA00023136"/>
    </source>
</evidence>
<feature type="transmembrane region" description="Helical" evidence="6">
    <location>
        <begin position="149"/>
        <end position="171"/>
    </location>
</feature>
<evidence type="ECO:0000259" key="7">
    <source>
        <dbReference type="Pfam" id="PF02687"/>
    </source>
</evidence>
<feature type="transmembrane region" description="Helical" evidence="6">
    <location>
        <begin position="326"/>
        <end position="345"/>
    </location>
</feature>
<feature type="transmembrane region" description="Helical" evidence="6">
    <location>
        <begin position="286"/>
        <end position="306"/>
    </location>
</feature>
<keyword evidence="5 6" id="KW-0472">Membrane</keyword>
<feature type="transmembrane region" description="Helical" evidence="6">
    <location>
        <begin position="103"/>
        <end position="129"/>
    </location>
</feature>
<gene>
    <name evidence="8" type="ORF">GCM10009768_28520</name>
</gene>
<evidence type="ECO:0000256" key="2">
    <source>
        <dbReference type="ARBA" id="ARBA00022475"/>
    </source>
</evidence>
<proteinExistence type="predicted"/>
<comment type="subcellular location">
    <subcellularLocation>
        <location evidence="1">Cell membrane</location>
        <topology evidence="1">Multi-pass membrane protein</topology>
    </subcellularLocation>
</comment>
<feature type="transmembrane region" description="Helical" evidence="6">
    <location>
        <begin position="20"/>
        <end position="42"/>
    </location>
</feature>
<dbReference type="EMBL" id="BAAAOB010000005">
    <property type="protein sequence ID" value="GAA1797889.1"/>
    <property type="molecule type" value="Genomic_DNA"/>
</dbReference>
<accession>A0ABP4XXT6</accession>
<evidence type="ECO:0000313" key="8">
    <source>
        <dbReference type="EMBL" id="GAA1797889.1"/>
    </source>
</evidence>
<protein>
    <submittedName>
        <fullName evidence="8">FtsX-like permease family protein</fullName>
    </submittedName>
</protein>
<keyword evidence="2" id="KW-1003">Cell membrane</keyword>
<evidence type="ECO:0000256" key="4">
    <source>
        <dbReference type="ARBA" id="ARBA00022989"/>
    </source>
</evidence>
<feature type="domain" description="ABC3 transporter permease C-terminal" evidence="7">
    <location>
        <begin position="61"/>
        <end position="175"/>
    </location>
</feature>
<evidence type="ECO:0000256" key="6">
    <source>
        <dbReference type="SAM" id="Phobius"/>
    </source>
</evidence>
<dbReference type="Pfam" id="PF02687">
    <property type="entry name" value="FtsX"/>
    <property type="match status" value="1"/>
</dbReference>
<keyword evidence="4 6" id="KW-1133">Transmembrane helix</keyword>
<reference evidence="9" key="1">
    <citation type="journal article" date="2019" name="Int. J. Syst. Evol. Microbiol.">
        <title>The Global Catalogue of Microorganisms (GCM) 10K type strain sequencing project: providing services to taxonomists for standard genome sequencing and annotation.</title>
        <authorList>
            <consortium name="The Broad Institute Genomics Platform"/>
            <consortium name="The Broad Institute Genome Sequencing Center for Infectious Disease"/>
            <person name="Wu L."/>
            <person name="Ma J."/>
        </authorList>
    </citation>
    <scope>NUCLEOTIDE SEQUENCE [LARGE SCALE GENOMIC DNA]</scope>
    <source>
        <strain evidence="9">JCM 14736</strain>
    </source>
</reference>
<dbReference type="InterPro" id="IPR003838">
    <property type="entry name" value="ABC3_permease_C"/>
</dbReference>
<dbReference type="Proteomes" id="UP001500851">
    <property type="component" value="Unassembled WGS sequence"/>
</dbReference>
<feature type="transmembrane region" description="Helical" evidence="6">
    <location>
        <begin position="413"/>
        <end position="434"/>
    </location>
</feature>
<comment type="caution">
    <text evidence="8">The sequence shown here is derived from an EMBL/GenBank/DDBJ whole genome shotgun (WGS) entry which is preliminary data.</text>
</comment>
<feature type="transmembrane region" description="Helical" evidence="6">
    <location>
        <begin position="383"/>
        <end position="407"/>
    </location>
</feature>
<dbReference type="RefSeq" id="WP_344033298.1">
    <property type="nucleotide sequence ID" value="NZ_BAAAOB010000005.1"/>
</dbReference>
<name>A0ABP4XXT6_9MICO</name>
<sequence length="444" mass="45236">MILRVLPLLSRPSRQGASALVLPAVAFLSVTALLAIVLGGAQTFWGYSDELAPMYWAFTVIALVLLIVPLLSLGAAAARLSARRRDERLAILRLLGATGRGTAGLAVAEAAGIALIGSLLGTGLAYALSPLIGLIPFRGEPLGAAGVALPLWASGLLVLGVVLVATVSAISSLRRVIISPLGVALKQSAPKVPWVQALVAVAAILIASFVVSNIGGLGQAGGVMALIAGLGICFGIALLALDLIGAWVLSLFGKGKVRRAQRPADLIAARLVLESPRAAWRQVSGVAMSSFMAVFAGSGIALMSMADAEAGDLVGPERFLIGDIRTGIAITVIGTFLMVACSVGVNQAAQILDRRDVARSLDIMGTPIAVQDAARRKATMLPLLLASVGSAILAAVLLFPLVGIAVIVAPLSLAVTLSTVAVGILVIAAALLATRPLLRASVRS</sequence>
<feature type="transmembrane region" description="Helical" evidence="6">
    <location>
        <begin position="54"/>
        <end position="82"/>
    </location>
</feature>
<keyword evidence="9" id="KW-1185">Reference proteome</keyword>
<keyword evidence="3 6" id="KW-0812">Transmembrane</keyword>
<organism evidence="8 9">
    <name type="scientific">Leucobacter iarius</name>
    <dbReference type="NCBI Taxonomy" id="333963"/>
    <lineage>
        <taxon>Bacteria</taxon>
        <taxon>Bacillati</taxon>
        <taxon>Actinomycetota</taxon>
        <taxon>Actinomycetes</taxon>
        <taxon>Micrococcales</taxon>
        <taxon>Microbacteriaceae</taxon>
        <taxon>Leucobacter</taxon>
    </lineage>
</organism>
<evidence type="ECO:0000313" key="9">
    <source>
        <dbReference type="Proteomes" id="UP001500851"/>
    </source>
</evidence>
<evidence type="ECO:0000256" key="1">
    <source>
        <dbReference type="ARBA" id="ARBA00004651"/>
    </source>
</evidence>
<feature type="transmembrane region" description="Helical" evidence="6">
    <location>
        <begin position="192"/>
        <end position="211"/>
    </location>
</feature>
<evidence type="ECO:0000256" key="3">
    <source>
        <dbReference type="ARBA" id="ARBA00022692"/>
    </source>
</evidence>
<feature type="transmembrane region" description="Helical" evidence="6">
    <location>
        <begin position="223"/>
        <end position="252"/>
    </location>
</feature>